<evidence type="ECO:0000256" key="11">
    <source>
        <dbReference type="ARBA" id="ARBA00039101"/>
    </source>
</evidence>
<evidence type="ECO:0000256" key="28">
    <source>
        <dbReference type="ARBA" id="ARBA00049882"/>
    </source>
</evidence>
<evidence type="ECO:0000256" key="23">
    <source>
        <dbReference type="ARBA" id="ARBA00048711"/>
    </source>
</evidence>
<feature type="binding site" evidence="29">
    <location>
        <position position="134"/>
    </location>
    <ligand>
        <name>FAD</name>
        <dbReference type="ChEBI" id="CHEBI:57692"/>
    </ligand>
</feature>
<evidence type="ECO:0000313" key="33">
    <source>
        <dbReference type="Proteomes" id="UP000694564"/>
    </source>
</evidence>
<feature type="binding site" evidence="29">
    <location>
        <position position="246"/>
    </location>
    <ligand>
        <name>D-dopa</name>
        <dbReference type="ChEBI" id="CHEBI:149689"/>
    </ligand>
</feature>
<evidence type="ECO:0000256" key="9">
    <source>
        <dbReference type="ARBA" id="ARBA00023140"/>
    </source>
</evidence>
<evidence type="ECO:0000256" key="6">
    <source>
        <dbReference type="ARBA" id="ARBA00022630"/>
    </source>
</evidence>
<keyword evidence="33" id="KW-1185">Reference proteome</keyword>
<evidence type="ECO:0000256" key="19">
    <source>
        <dbReference type="ARBA" id="ARBA00048079"/>
    </source>
</evidence>
<dbReference type="OrthoDB" id="2015447at2759"/>
<dbReference type="FunFam" id="3.40.50.720:FF:000551">
    <property type="entry name" value="D-aspartate oxidase"/>
    <property type="match status" value="1"/>
</dbReference>
<evidence type="ECO:0000256" key="27">
    <source>
        <dbReference type="ARBA" id="ARBA00049287"/>
    </source>
</evidence>
<evidence type="ECO:0000256" key="22">
    <source>
        <dbReference type="ARBA" id="ARBA00048643"/>
    </source>
</evidence>
<comment type="catalytic activity">
    <reaction evidence="26">
        <text>D-valine + O2 + H2O = 3-methyl-2-oxobutanoate + H2O2 + NH4(+)</text>
        <dbReference type="Rhea" id="RHEA:78203"/>
        <dbReference type="ChEBI" id="CHEBI:11851"/>
        <dbReference type="ChEBI" id="CHEBI:15377"/>
        <dbReference type="ChEBI" id="CHEBI:15379"/>
        <dbReference type="ChEBI" id="CHEBI:16240"/>
        <dbReference type="ChEBI" id="CHEBI:28938"/>
        <dbReference type="ChEBI" id="CHEBI:74338"/>
    </reaction>
    <physiologicalReaction direction="left-to-right" evidence="26">
        <dbReference type="Rhea" id="RHEA:78204"/>
    </physiologicalReaction>
</comment>
<dbReference type="SUPFAM" id="SSF54373">
    <property type="entry name" value="FAD-linked reductases, C-terminal domain"/>
    <property type="match status" value="1"/>
</dbReference>
<accession>A0A8D2CWR3</accession>
<name>A0A8D2CWR3_SCIVU</name>
<protein>
    <recommendedName>
        <fullName evidence="12">D-amino-acid oxidase</fullName>
        <ecNumber evidence="13">1.4.3.1</ecNumber>
        <ecNumber evidence="11">1.4.3.3</ecNumber>
    </recommendedName>
    <alternativeName>
        <fullName evidence="14">D-aspartate oxidase</fullName>
    </alternativeName>
</protein>
<organism evidence="32 33">
    <name type="scientific">Sciurus vulgaris</name>
    <name type="common">Eurasian red squirrel</name>
    <dbReference type="NCBI Taxonomy" id="55149"/>
    <lineage>
        <taxon>Eukaryota</taxon>
        <taxon>Metazoa</taxon>
        <taxon>Chordata</taxon>
        <taxon>Craniata</taxon>
        <taxon>Vertebrata</taxon>
        <taxon>Euteleostomi</taxon>
        <taxon>Mammalia</taxon>
        <taxon>Eutheria</taxon>
        <taxon>Euarchontoglires</taxon>
        <taxon>Glires</taxon>
        <taxon>Rodentia</taxon>
        <taxon>Sciuromorpha</taxon>
        <taxon>Sciuridae</taxon>
        <taxon>Sciurinae</taxon>
        <taxon>Sciurini</taxon>
        <taxon>Sciurus</taxon>
    </lineage>
</organism>
<evidence type="ECO:0000256" key="8">
    <source>
        <dbReference type="ARBA" id="ARBA00023002"/>
    </source>
</evidence>
<comment type="catalytic activity">
    <reaction evidence="20">
        <text>D-phenylalanine + O2 + H2O = 3-phenylpyruvate + H2O2 + NH4(+)</text>
        <dbReference type="Rhea" id="RHEA:70963"/>
        <dbReference type="ChEBI" id="CHEBI:15377"/>
        <dbReference type="ChEBI" id="CHEBI:15379"/>
        <dbReference type="ChEBI" id="CHEBI:16240"/>
        <dbReference type="ChEBI" id="CHEBI:18005"/>
        <dbReference type="ChEBI" id="CHEBI:28938"/>
        <dbReference type="ChEBI" id="CHEBI:57981"/>
    </reaction>
    <physiologicalReaction direction="left-to-right" evidence="20">
        <dbReference type="Rhea" id="RHEA:70964"/>
    </physiologicalReaction>
</comment>
<keyword evidence="6" id="KW-0285">Flavoprotein</keyword>
<evidence type="ECO:0000256" key="29">
    <source>
        <dbReference type="PIRSR" id="PIRSR000189-1"/>
    </source>
</evidence>
<dbReference type="InterPro" id="IPR006076">
    <property type="entry name" value="FAD-dep_OxRdtase"/>
</dbReference>
<keyword evidence="5" id="KW-0963">Cytoplasm</keyword>
<evidence type="ECO:0000256" key="14">
    <source>
        <dbReference type="ARBA" id="ARBA00044541"/>
    </source>
</evidence>
<evidence type="ECO:0000256" key="3">
    <source>
        <dbReference type="ARBA" id="ARBA00004514"/>
    </source>
</evidence>
<evidence type="ECO:0000256" key="18">
    <source>
        <dbReference type="ARBA" id="ARBA00047579"/>
    </source>
</evidence>
<dbReference type="InterPro" id="IPR006181">
    <property type="entry name" value="D-amino_acid_oxidase_CS"/>
</dbReference>
<keyword evidence="8" id="KW-0560">Oxidoreductase</keyword>
<comment type="cofactor">
    <cofactor evidence="1 29">
        <name>FAD</name>
        <dbReference type="ChEBI" id="CHEBI:57692"/>
    </cofactor>
</comment>
<feature type="binding site" evidence="29">
    <location>
        <position position="191"/>
    </location>
    <ligand>
        <name>D-dopa</name>
        <dbReference type="ChEBI" id="CHEBI:149689"/>
    </ligand>
</feature>
<comment type="catalytic activity">
    <reaction evidence="17">
        <text>D-aspartate + O2 + H2O = oxaloacetate + H2O2 + NH4(+)</text>
        <dbReference type="Rhea" id="RHEA:12512"/>
        <dbReference type="ChEBI" id="CHEBI:15377"/>
        <dbReference type="ChEBI" id="CHEBI:15379"/>
        <dbReference type="ChEBI" id="CHEBI:16240"/>
        <dbReference type="ChEBI" id="CHEBI:16452"/>
        <dbReference type="ChEBI" id="CHEBI:28938"/>
        <dbReference type="ChEBI" id="CHEBI:29990"/>
        <dbReference type="EC" id="1.4.3.1"/>
    </reaction>
    <physiologicalReaction direction="left-to-right" evidence="17">
        <dbReference type="Rhea" id="RHEA:12513"/>
    </physiologicalReaction>
</comment>
<dbReference type="Ensembl" id="ENSSVLT00005018042.1">
    <property type="protein sequence ID" value="ENSSVLP00005016234.1"/>
    <property type="gene ID" value="ENSSVLG00005012917.1"/>
</dbReference>
<comment type="catalytic activity">
    <reaction evidence="19">
        <text>D-dopa + O2 + H2O = 3-(3,4-dihydroxyphenyl)pyruvate + H2O2 + NH4(+)</text>
        <dbReference type="Rhea" id="RHEA:70971"/>
        <dbReference type="ChEBI" id="CHEBI:15377"/>
        <dbReference type="ChEBI" id="CHEBI:15379"/>
        <dbReference type="ChEBI" id="CHEBI:16240"/>
        <dbReference type="ChEBI" id="CHEBI:28938"/>
        <dbReference type="ChEBI" id="CHEBI:29055"/>
        <dbReference type="ChEBI" id="CHEBI:149689"/>
    </reaction>
    <physiologicalReaction direction="left-to-right" evidence="19">
        <dbReference type="Rhea" id="RHEA:70972"/>
    </physiologicalReaction>
</comment>
<dbReference type="EC" id="1.4.3.1" evidence="13"/>
<evidence type="ECO:0000256" key="5">
    <source>
        <dbReference type="ARBA" id="ARBA00022490"/>
    </source>
</evidence>
<dbReference type="GO" id="GO:0005829">
    <property type="term" value="C:cytosol"/>
    <property type="evidence" value="ECO:0007669"/>
    <property type="project" value="UniProtKB-SubCell"/>
</dbReference>
<dbReference type="Proteomes" id="UP000694564">
    <property type="component" value="Chromosome 7"/>
</dbReference>
<comment type="catalytic activity">
    <reaction evidence="22">
        <text>D-serine + O2 + H2O = 3-hydroxypyruvate + H2O2 + NH4(+)</text>
        <dbReference type="Rhea" id="RHEA:70951"/>
        <dbReference type="ChEBI" id="CHEBI:15377"/>
        <dbReference type="ChEBI" id="CHEBI:15379"/>
        <dbReference type="ChEBI" id="CHEBI:16240"/>
        <dbReference type="ChEBI" id="CHEBI:17180"/>
        <dbReference type="ChEBI" id="CHEBI:28938"/>
        <dbReference type="ChEBI" id="CHEBI:35247"/>
    </reaction>
    <physiologicalReaction direction="left-to-right" evidence="22">
        <dbReference type="Rhea" id="RHEA:70952"/>
    </physiologicalReaction>
</comment>
<comment type="catalytic activity">
    <reaction evidence="24">
        <text>D-lysine + O2 + H2O = 6-amino-2-oxohexanoate + H2O2 + NH4(+)</text>
        <dbReference type="Rhea" id="RHEA:37583"/>
        <dbReference type="ChEBI" id="CHEBI:15377"/>
        <dbReference type="ChEBI" id="CHEBI:15379"/>
        <dbReference type="ChEBI" id="CHEBI:16240"/>
        <dbReference type="ChEBI" id="CHEBI:28938"/>
        <dbReference type="ChEBI" id="CHEBI:32557"/>
        <dbReference type="ChEBI" id="CHEBI:58183"/>
        <dbReference type="EC" id="1.4.3.3"/>
    </reaction>
    <physiologicalReaction direction="left-to-right" evidence="24">
        <dbReference type="Rhea" id="RHEA:37584"/>
    </physiologicalReaction>
</comment>
<keyword evidence="30" id="KW-0812">Transmembrane</keyword>
<dbReference type="Pfam" id="PF01266">
    <property type="entry name" value="DAO"/>
    <property type="match status" value="1"/>
</dbReference>
<feature type="transmembrane region" description="Helical" evidence="30">
    <location>
        <begin position="33"/>
        <end position="53"/>
    </location>
</feature>
<comment type="similarity">
    <text evidence="4">Belongs to the DAMOX/DASOX family.</text>
</comment>
<proteinExistence type="inferred from homology"/>
<dbReference type="SUPFAM" id="SSF51971">
    <property type="entry name" value="Nucleotide-binding domain"/>
    <property type="match status" value="1"/>
</dbReference>
<gene>
    <name evidence="32" type="primary">DDO</name>
</gene>
<dbReference type="GO" id="GO:0071949">
    <property type="term" value="F:FAD binding"/>
    <property type="evidence" value="ECO:0007669"/>
    <property type="project" value="InterPro"/>
</dbReference>
<dbReference type="FunFam" id="3.30.9.10:FF:000004">
    <property type="entry name" value="D-amino-acid oxidase"/>
    <property type="match status" value="1"/>
</dbReference>
<dbReference type="GO" id="GO:0008445">
    <property type="term" value="F:D-aspartate oxidase activity"/>
    <property type="evidence" value="ECO:0007669"/>
    <property type="project" value="UniProtKB-EC"/>
</dbReference>
<dbReference type="InterPro" id="IPR023209">
    <property type="entry name" value="DAO"/>
</dbReference>
<evidence type="ECO:0000256" key="10">
    <source>
        <dbReference type="ARBA" id="ARBA00034101"/>
    </source>
</evidence>
<comment type="catalytic activity">
    <reaction evidence="18">
        <text>D-tryptophan + O2 + H2O = indole-3-pyruvate + H2O2 + NH4(+)</text>
        <dbReference type="Rhea" id="RHEA:78247"/>
        <dbReference type="ChEBI" id="CHEBI:15377"/>
        <dbReference type="ChEBI" id="CHEBI:15379"/>
        <dbReference type="ChEBI" id="CHEBI:16240"/>
        <dbReference type="ChEBI" id="CHEBI:17640"/>
        <dbReference type="ChEBI" id="CHEBI:28938"/>
        <dbReference type="ChEBI" id="CHEBI:57719"/>
    </reaction>
    <physiologicalReaction direction="left-to-right" evidence="18">
        <dbReference type="Rhea" id="RHEA:78248"/>
    </physiologicalReaction>
</comment>
<feature type="binding site" evidence="29">
    <location>
        <begin position="70"/>
        <end position="71"/>
    </location>
    <ligand>
        <name>FAD</name>
        <dbReference type="ChEBI" id="CHEBI:57692"/>
    </ligand>
</feature>
<evidence type="ECO:0000256" key="15">
    <source>
        <dbReference type="ARBA" id="ARBA00044716"/>
    </source>
</evidence>
<feature type="domain" description="FAD dependent oxidoreductase" evidence="31">
    <location>
        <begin position="110"/>
        <end position="291"/>
    </location>
</feature>
<comment type="catalytic activity">
    <reaction evidence="23">
        <text>D-alanine + O2 + H2O = pyruvate + H2O2 + NH4(+)</text>
        <dbReference type="Rhea" id="RHEA:22688"/>
        <dbReference type="ChEBI" id="CHEBI:15361"/>
        <dbReference type="ChEBI" id="CHEBI:15377"/>
        <dbReference type="ChEBI" id="CHEBI:15379"/>
        <dbReference type="ChEBI" id="CHEBI:16240"/>
        <dbReference type="ChEBI" id="CHEBI:28938"/>
        <dbReference type="ChEBI" id="CHEBI:57416"/>
    </reaction>
    <physiologicalReaction direction="left-to-right" evidence="23">
        <dbReference type="Rhea" id="RHEA:22689"/>
    </physiologicalReaction>
</comment>
<evidence type="ECO:0000256" key="30">
    <source>
        <dbReference type="SAM" id="Phobius"/>
    </source>
</evidence>
<evidence type="ECO:0000256" key="2">
    <source>
        <dbReference type="ARBA" id="ARBA00004253"/>
    </source>
</evidence>
<dbReference type="GO" id="GO:0019478">
    <property type="term" value="P:D-amino acid catabolic process"/>
    <property type="evidence" value="ECO:0007669"/>
    <property type="project" value="TreeGrafter"/>
</dbReference>
<comment type="function">
    <text evidence="16">Selectively catalyzes the oxidative deamination of acidic amino acids. Suppresses the level of D-aspartate in the brain, an amino acid that can act as an agonist for glutamate receptors. Protects the organism from the toxicity of D-amino acids. May also function in the intestine.</text>
</comment>
<keyword evidence="30" id="KW-0472">Membrane</keyword>
<comment type="catalytic activity">
    <reaction evidence="28">
        <text>D-glutamate + O2 + H2O = 2-oxoglutarate + H2O2 + NH4(+)</text>
        <dbReference type="Rhea" id="RHEA:10028"/>
        <dbReference type="ChEBI" id="CHEBI:15377"/>
        <dbReference type="ChEBI" id="CHEBI:15379"/>
        <dbReference type="ChEBI" id="CHEBI:16240"/>
        <dbReference type="ChEBI" id="CHEBI:16810"/>
        <dbReference type="ChEBI" id="CHEBI:28938"/>
        <dbReference type="ChEBI" id="CHEBI:29986"/>
    </reaction>
    <physiologicalReaction direction="left-to-right" evidence="28">
        <dbReference type="Rhea" id="RHEA:10029"/>
    </physiologicalReaction>
</comment>
<evidence type="ECO:0000256" key="20">
    <source>
        <dbReference type="ARBA" id="ARBA00048252"/>
    </source>
</evidence>
<evidence type="ECO:0000313" key="32">
    <source>
        <dbReference type="Ensembl" id="ENSSVLP00005016234.1"/>
    </source>
</evidence>
<reference evidence="32" key="2">
    <citation type="submission" date="2025-09" db="UniProtKB">
        <authorList>
            <consortium name="Ensembl"/>
        </authorList>
    </citation>
    <scope>IDENTIFICATION</scope>
</reference>
<comment type="catalytic activity">
    <reaction evidence="21">
        <text>D-methionine + O2 + H2O = 4-methylsulfanyl-2-oxobutanoate + H2O2 + NH4(+)</text>
        <dbReference type="Rhea" id="RHEA:78207"/>
        <dbReference type="ChEBI" id="CHEBI:15377"/>
        <dbReference type="ChEBI" id="CHEBI:15379"/>
        <dbReference type="ChEBI" id="CHEBI:16240"/>
        <dbReference type="ChEBI" id="CHEBI:16723"/>
        <dbReference type="ChEBI" id="CHEBI:28938"/>
        <dbReference type="ChEBI" id="CHEBI:57932"/>
    </reaction>
    <physiologicalReaction direction="left-to-right" evidence="21">
        <dbReference type="Rhea" id="RHEA:78208"/>
    </physiologicalReaction>
</comment>
<comment type="catalytic activity">
    <reaction evidence="27">
        <text>D-leucine + O2 + H2O = 4-methyl-2-oxopentanoate + H2O2 + NH4(+)</text>
        <dbReference type="Rhea" id="RHEA:78211"/>
        <dbReference type="ChEBI" id="CHEBI:15377"/>
        <dbReference type="ChEBI" id="CHEBI:15379"/>
        <dbReference type="ChEBI" id="CHEBI:16240"/>
        <dbReference type="ChEBI" id="CHEBI:17865"/>
        <dbReference type="ChEBI" id="CHEBI:28938"/>
        <dbReference type="ChEBI" id="CHEBI:143079"/>
    </reaction>
    <physiologicalReaction direction="left-to-right" evidence="27">
        <dbReference type="Rhea" id="RHEA:78212"/>
    </physiologicalReaction>
</comment>
<evidence type="ECO:0000256" key="21">
    <source>
        <dbReference type="ARBA" id="ARBA00048401"/>
    </source>
</evidence>
<keyword evidence="30" id="KW-1133">Transmembrane helix</keyword>
<evidence type="ECO:0000256" key="25">
    <source>
        <dbReference type="ARBA" id="ARBA00049123"/>
    </source>
</evidence>
<evidence type="ECO:0000256" key="1">
    <source>
        <dbReference type="ARBA" id="ARBA00001974"/>
    </source>
</evidence>
<dbReference type="PIRSF" id="PIRSF000189">
    <property type="entry name" value="D-aa_oxidase"/>
    <property type="match status" value="1"/>
</dbReference>
<dbReference type="GeneTree" id="ENSGT00390000018635"/>
<evidence type="ECO:0000256" key="12">
    <source>
        <dbReference type="ARBA" id="ARBA00039751"/>
    </source>
</evidence>
<dbReference type="PANTHER" id="PTHR11530:SF11">
    <property type="entry name" value="D-ASPARTATE OXIDASE"/>
    <property type="match status" value="1"/>
</dbReference>
<dbReference type="GO" id="GO:0006533">
    <property type="term" value="P:L-aspartate catabolic process"/>
    <property type="evidence" value="ECO:0007669"/>
    <property type="project" value="TreeGrafter"/>
</dbReference>
<evidence type="ECO:0000256" key="16">
    <source>
        <dbReference type="ARBA" id="ARBA00046214"/>
    </source>
</evidence>
<dbReference type="AlphaFoldDB" id="A0A8D2CWR3"/>
<keyword evidence="7 29" id="KW-0274">FAD</keyword>
<evidence type="ECO:0000256" key="24">
    <source>
        <dbReference type="ARBA" id="ARBA00048747"/>
    </source>
</evidence>
<evidence type="ECO:0000259" key="31">
    <source>
        <dbReference type="Pfam" id="PF01266"/>
    </source>
</evidence>
<dbReference type="GO" id="GO:0005782">
    <property type="term" value="C:peroxisomal matrix"/>
    <property type="evidence" value="ECO:0007669"/>
    <property type="project" value="UniProtKB-SubCell"/>
</dbReference>
<comment type="catalytic activity">
    <reaction evidence="25">
        <text>D-cysteine + O2 + H2O = 2-oxo-3-sulfanylpropanoate + H2O2 + NH4(+)</text>
        <dbReference type="Rhea" id="RHEA:78791"/>
        <dbReference type="ChEBI" id="CHEBI:15377"/>
        <dbReference type="ChEBI" id="CHEBI:15379"/>
        <dbReference type="ChEBI" id="CHEBI:16240"/>
        <dbReference type="ChEBI" id="CHEBI:28938"/>
        <dbReference type="ChEBI" id="CHEBI:35236"/>
        <dbReference type="ChEBI" id="CHEBI:57678"/>
    </reaction>
    <physiologicalReaction direction="left-to-right" evidence="25">
        <dbReference type="Rhea" id="RHEA:78792"/>
    </physiologicalReaction>
</comment>
<dbReference type="PANTHER" id="PTHR11530">
    <property type="entry name" value="D-AMINO ACID OXIDASE"/>
    <property type="match status" value="1"/>
</dbReference>
<evidence type="ECO:0000256" key="7">
    <source>
        <dbReference type="ARBA" id="ARBA00022827"/>
    </source>
</evidence>
<dbReference type="PROSITE" id="PS00677">
    <property type="entry name" value="DAO"/>
    <property type="match status" value="1"/>
</dbReference>
<comment type="subcellular location">
    <subcellularLocation>
        <location evidence="3">Cytoplasm</location>
        <location evidence="3">Cytosol</location>
    </subcellularLocation>
    <subcellularLocation>
        <location evidence="2">Peroxisome matrix</location>
    </subcellularLocation>
    <subcellularLocation>
        <location evidence="10">Presynaptic active zone</location>
    </subcellularLocation>
</comment>
<dbReference type="Gene3D" id="3.40.50.720">
    <property type="entry name" value="NAD(P)-binding Rossmann-like Domain"/>
    <property type="match status" value="2"/>
</dbReference>
<evidence type="ECO:0000256" key="4">
    <source>
        <dbReference type="ARBA" id="ARBA00006730"/>
    </source>
</evidence>
<evidence type="ECO:0000256" key="13">
    <source>
        <dbReference type="ARBA" id="ARBA00044520"/>
    </source>
</evidence>
<evidence type="ECO:0000256" key="17">
    <source>
        <dbReference type="ARBA" id="ARBA00047522"/>
    </source>
</evidence>
<evidence type="ECO:0000256" key="26">
    <source>
        <dbReference type="ARBA" id="ARBA00049182"/>
    </source>
</evidence>
<dbReference type="EC" id="1.4.3.3" evidence="11"/>
<dbReference type="GO" id="GO:0048786">
    <property type="term" value="C:presynaptic active zone"/>
    <property type="evidence" value="ECO:0007669"/>
    <property type="project" value="UniProtKB-SubCell"/>
</dbReference>
<comment type="catalytic activity">
    <reaction evidence="15">
        <text>D-proline + O2 = 1-pyrroline-2-carboxylate + H2O2</text>
        <dbReference type="Rhea" id="RHEA:78259"/>
        <dbReference type="ChEBI" id="CHEBI:15379"/>
        <dbReference type="ChEBI" id="CHEBI:16240"/>
        <dbReference type="ChEBI" id="CHEBI:39785"/>
        <dbReference type="ChEBI" id="CHEBI:57726"/>
    </reaction>
    <physiologicalReaction direction="left-to-right" evidence="15">
        <dbReference type="Rhea" id="RHEA:78260"/>
    </physiologicalReaction>
</comment>
<reference evidence="32" key="1">
    <citation type="submission" date="2025-08" db="UniProtKB">
        <authorList>
            <consortium name="Ensembl"/>
        </authorList>
    </citation>
    <scope>IDENTIFICATION</scope>
</reference>
<sequence>SRPSSRWKTSFGARAFSGLKGCFRDRPMDTVRIAVIGAGVIGLSTAVCISKLVPGCSITVISDKFTPDTTSDVAAGMLIPHIYPDTPIHTLKQWFRETFDHLSTIACSAEAVDAGVHLVSGVKESGGLLLTRRVENLWQLQPSFDIVVNCSGLGSQQLAGDSTISPVRGQVLQVQAPWVKHFIRDGSGLTYIYPGASHVTLGGTRQKGDWNLSPDAEISRHIFSRCCALEPSLHRAFIIKEKVGLRPVRPGVRLQKELLAQGGWRLPVVHHYGHGSGGISMHWGSALEATRLVSECVQALRTPSPTSKL</sequence>
<keyword evidence="9" id="KW-0576">Peroxisome</keyword>